<gene>
    <name evidence="1" type="ORF">PPTG_15544</name>
</gene>
<accession>W2PPM3</accession>
<organism evidence="1 2">
    <name type="scientific">Phytophthora nicotianae (strain INRA-310)</name>
    <name type="common">Phytophthora parasitica</name>
    <dbReference type="NCBI Taxonomy" id="761204"/>
    <lineage>
        <taxon>Eukaryota</taxon>
        <taxon>Sar</taxon>
        <taxon>Stramenopiles</taxon>
        <taxon>Oomycota</taxon>
        <taxon>Peronosporomycetes</taxon>
        <taxon>Peronosporales</taxon>
        <taxon>Peronosporaceae</taxon>
        <taxon>Phytophthora</taxon>
    </lineage>
</organism>
<dbReference type="RefSeq" id="XP_008912017.1">
    <property type="nucleotide sequence ID" value="XM_008913769.1"/>
</dbReference>
<dbReference type="VEuPathDB" id="FungiDB:PPTG_15544"/>
<protein>
    <submittedName>
        <fullName evidence="1">Uncharacterized protein</fullName>
    </submittedName>
</protein>
<proteinExistence type="predicted"/>
<sequence>MARDACTSAWDCFGCSVWPNCCTRALMWVRTPLSLSPAMPSLTPKKFVFNVRCGRSLLVSTFVKAALVYLTVRCKEVFVAIVHWGSFQAGIQVQDEHGALGSPFFAKTKMLPRDVSVDCRDLAWIDSWRLTDNRLKGSQVDSLNFLECFTIHRGWIRCFFQSRRPPSRAACLELKHFVSKDALLLVLFLSRFPMVSLTHKCAMSEQSPSALKTTP</sequence>
<dbReference type="AlphaFoldDB" id="W2PPM3"/>
<reference evidence="2" key="1">
    <citation type="submission" date="2011-12" db="EMBL/GenBank/DDBJ databases">
        <authorList>
            <consortium name="The Broad Institute Genome Sequencing Platform"/>
            <person name="Russ C."/>
            <person name="Tyler B."/>
            <person name="Panabieres F."/>
            <person name="Shan W."/>
            <person name="Tripathy S."/>
            <person name="Grunwald N."/>
            <person name="Machado M."/>
            <person name="Young S.K."/>
            <person name="Zeng Q."/>
            <person name="Gargeya S."/>
            <person name="Fitzgerald M."/>
            <person name="Haas B."/>
            <person name="Abouelleil A."/>
            <person name="Alvarado L."/>
            <person name="Arachchi H.M."/>
            <person name="Berlin A."/>
            <person name="Chapman S.B."/>
            <person name="Gearin G."/>
            <person name="Goldberg J."/>
            <person name="Griggs A."/>
            <person name="Gujja S."/>
            <person name="Hansen M."/>
            <person name="Heiman D."/>
            <person name="Howarth C."/>
            <person name="Larimer J."/>
            <person name="Lui A."/>
            <person name="MacDonald P.J.P."/>
            <person name="McCowen C."/>
            <person name="Montmayeur A."/>
            <person name="Murphy C."/>
            <person name="Neiman D."/>
            <person name="Pearson M."/>
            <person name="Priest M."/>
            <person name="Roberts A."/>
            <person name="Saif S."/>
            <person name="Shea T."/>
            <person name="Sisk P."/>
            <person name="Stolte C."/>
            <person name="Sykes S."/>
            <person name="Wortman J."/>
            <person name="Nusbaum C."/>
            <person name="Birren B."/>
        </authorList>
    </citation>
    <scope>NUCLEOTIDE SEQUENCE [LARGE SCALE GENOMIC DNA]</scope>
    <source>
        <strain evidence="2">INRA-310</strain>
    </source>
</reference>
<dbReference type="EMBL" id="KI669615">
    <property type="protein sequence ID" value="ETN02802.1"/>
    <property type="molecule type" value="Genomic_DNA"/>
</dbReference>
<reference evidence="1 2" key="2">
    <citation type="submission" date="2013-11" db="EMBL/GenBank/DDBJ databases">
        <title>The Genome Sequence of Phytophthora parasitica INRA-310.</title>
        <authorList>
            <consortium name="The Broad Institute Genomics Platform"/>
            <person name="Russ C."/>
            <person name="Tyler B."/>
            <person name="Panabieres F."/>
            <person name="Shan W."/>
            <person name="Tripathy S."/>
            <person name="Grunwald N."/>
            <person name="Machado M."/>
            <person name="Johnson C.S."/>
            <person name="Arredondo F."/>
            <person name="Hong C."/>
            <person name="Coffey M."/>
            <person name="Young S.K."/>
            <person name="Zeng Q."/>
            <person name="Gargeya S."/>
            <person name="Fitzgerald M."/>
            <person name="Abouelleil A."/>
            <person name="Alvarado L."/>
            <person name="Chapman S.B."/>
            <person name="Gainer-Dewar J."/>
            <person name="Goldberg J."/>
            <person name="Griggs A."/>
            <person name="Gujja S."/>
            <person name="Hansen M."/>
            <person name="Howarth C."/>
            <person name="Imamovic A."/>
            <person name="Ireland A."/>
            <person name="Larimer J."/>
            <person name="McCowan C."/>
            <person name="Murphy C."/>
            <person name="Pearson M."/>
            <person name="Poon T.W."/>
            <person name="Priest M."/>
            <person name="Roberts A."/>
            <person name="Saif S."/>
            <person name="Shea T."/>
            <person name="Sykes S."/>
            <person name="Wortman J."/>
            <person name="Nusbaum C."/>
            <person name="Birren B."/>
        </authorList>
    </citation>
    <scope>NUCLEOTIDE SEQUENCE [LARGE SCALE GENOMIC DNA]</scope>
    <source>
        <strain evidence="1 2">INRA-310</strain>
    </source>
</reference>
<name>W2PPM3_PHYN3</name>
<evidence type="ECO:0000313" key="1">
    <source>
        <dbReference type="EMBL" id="ETN02802.1"/>
    </source>
</evidence>
<evidence type="ECO:0000313" key="2">
    <source>
        <dbReference type="Proteomes" id="UP000018817"/>
    </source>
</evidence>
<dbReference type="GeneID" id="20184695"/>
<dbReference type="Proteomes" id="UP000018817">
    <property type="component" value="Unassembled WGS sequence"/>
</dbReference>